<keyword evidence="1" id="KW-0131">Cell cycle</keyword>
<comment type="caution">
    <text evidence="1">The sequence shown here is derived from an EMBL/GenBank/DDBJ whole genome shotgun (WGS) entry which is preliminary data.</text>
</comment>
<accession>A0ABS2C6Z2</accession>
<dbReference type="Gene3D" id="3.40.50.11690">
    <property type="entry name" value="Cell division protein FtsQ/DivIB"/>
    <property type="match status" value="1"/>
</dbReference>
<dbReference type="Proteomes" id="UP000745663">
    <property type="component" value="Unassembled WGS sequence"/>
</dbReference>
<dbReference type="EMBL" id="JACOPV010000083">
    <property type="protein sequence ID" value="MBM5461664.1"/>
    <property type="molecule type" value="Genomic_DNA"/>
</dbReference>
<protein>
    <submittedName>
        <fullName evidence="1">Cell division protein FtsQ</fullName>
    </submittedName>
</protein>
<dbReference type="InterPro" id="IPR045335">
    <property type="entry name" value="FtsQ_C_sf"/>
</dbReference>
<feature type="non-terminal residue" evidence="1">
    <location>
        <position position="1"/>
    </location>
</feature>
<dbReference type="GO" id="GO:0051301">
    <property type="term" value="P:cell division"/>
    <property type="evidence" value="ECO:0007669"/>
    <property type="project" value="UniProtKB-KW"/>
</dbReference>
<keyword evidence="2" id="KW-1185">Reference proteome</keyword>
<evidence type="ECO:0000313" key="2">
    <source>
        <dbReference type="Proteomes" id="UP000745663"/>
    </source>
</evidence>
<sequence>DKTLKEQITNIASVDLRYANGLAVGWREPAAPTAAQPAVAKN</sequence>
<gene>
    <name evidence="1" type="ORF">H8F21_29390</name>
</gene>
<evidence type="ECO:0000313" key="1">
    <source>
        <dbReference type="EMBL" id="MBM5461664.1"/>
    </source>
</evidence>
<reference evidence="1 2" key="1">
    <citation type="submission" date="2020-08" db="EMBL/GenBank/DDBJ databases">
        <title>Description of novel Pseudomonas species.</title>
        <authorList>
            <person name="Duman M."/>
            <person name="Mulet M."/>
            <person name="Altun S."/>
            <person name="Saticioglu I.B."/>
            <person name="Lalucat J."/>
            <person name="Garcia-Valdes E."/>
        </authorList>
    </citation>
    <scope>NUCLEOTIDE SEQUENCE [LARGE SCALE GENOMIC DNA]</scope>
    <source>
        <strain evidence="1 2">P66</strain>
    </source>
</reference>
<keyword evidence="1" id="KW-0132">Cell division</keyword>
<name>A0ABS2C6Z2_9PSED</name>
<organism evidence="1 2">
    <name type="scientific">Pseudomonas arcuscaelestis</name>
    <dbReference type="NCBI Taxonomy" id="2710591"/>
    <lineage>
        <taxon>Bacteria</taxon>
        <taxon>Pseudomonadati</taxon>
        <taxon>Pseudomonadota</taxon>
        <taxon>Gammaproteobacteria</taxon>
        <taxon>Pseudomonadales</taxon>
        <taxon>Pseudomonadaceae</taxon>
        <taxon>Pseudomonas</taxon>
    </lineage>
</organism>
<proteinExistence type="predicted"/>